<name>S7Q4T2_GLOTA</name>
<dbReference type="OMA" id="ITAYMQQ"/>
<evidence type="ECO:0000313" key="3">
    <source>
        <dbReference type="Proteomes" id="UP000030669"/>
    </source>
</evidence>
<dbReference type="EMBL" id="KB469303">
    <property type="protein sequence ID" value="EPQ54502.1"/>
    <property type="molecule type" value="Genomic_DNA"/>
</dbReference>
<keyword evidence="3" id="KW-1185">Reference proteome</keyword>
<sequence length="464" mass="50413">MHFLSFTFLSLLALAYARPIARLQPGADTIAQSTISARQSNSTSNPKYVVAHHMVGNTFPYTADNWSADIALAHSAGIDGFALNVGSDEWQPQRVADAYTAAQKFGPDFKLFLSFDMSALPCTTADNANTLRTYITTYSSHPNQLKYDGKVFASTFAGESCKFGQGSVAQGWSSQFTQHPDLTGANAVYFAPSFFVDPSTFGTFNGVMDGDFNFNSGWPITLTTASAQSVVSGLGATLHNGGKRAYMAAVSPWFFTHYSPQTFNKNFIYLADSHLYPTRWANLVAARDKIDLVEVVTWNDYGESHYIGPIEGAQPNSQAWVDGLNHTGWLDMTSYFATAYKTGSYPAITKDKIYLWSRTHPRDADANDPVGKPSNFELTQDQLWAVVMTTAPATVTLSTSATSSQTFNVPAGLSKLSMPITAGGTMKGVISRNGQDVVTLQPDGFQFNGSPASYNYNAFVAFSQ</sequence>
<dbReference type="KEGG" id="gtr:GLOTRDRAFT_77049"/>
<dbReference type="Proteomes" id="UP000030669">
    <property type="component" value="Unassembled WGS sequence"/>
</dbReference>
<evidence type="ECO:0000313" key="2">
    <source>
        <dbReference type="EMBL" id="EPQ54502.1"/>
    </source>
</evidence>
<dbReference type="InterPro" id="IPR005197">
    <property type="entry name" value="Glyco_hydro_71"/>
</dbReference>
<reference evidence="2 3" key="1">
    <citation type="journal article" date="2012" name="Science">
        <title>The Paleozoic origin of enzymatic lignin decomposition reconstructed from 31 fungal genomes.</title>
        <authorList>
            <person name="Floudas D."/>
            <person name="Binder M."/>
            <person name="Riley R."/>
            <person name="Barry K."/>
            <person name="Blanchette R.A."/>
            <person name="Henrissat B."/>
            <person name="Martinez A.T."/>
            <person name="Otillar R."/>
            <person name="Spatafora J.W."/>
            <person name="Yadav J.S."/>
            <person name="Aerts A."/>
            <person name="Benoit I."/>
            <person name="Boyd A."/>
            <person name="Carlson A."/>
            <person name="Copeland A."/>
            <person name="Coutinho P.M."/>
            <person name="de Vries R.P."/>
            <person name="Ferreira P."/>
            <person name="Findley K."/>
            <person name="Foster B."/>
            <person name="Gaskell J."/>
            <person name="Glotzer D."/>
            <person name="Gorecki P."/>
            <person name="Heitman J."/>
            <person name="Hesse C."/>
            <person name="Hori C."/>
            <person name="Igarashi K."/>
            <person name="Jurgens J.A."/>
            <person name="Kallen N."/>
            <person name="Kersten P."/>
            <person name="Kohler A."/>
            <person name="Kuees U."/>
            <person name="Kumar T.K.A."/>
            <person name="Kuo A."/>
            <person name="LaButti K."/>
            <person name="Larrondo L.F."/>
            <person name="Lindquist E."/>
            <person name="Ling A."/>
            <person name="Lombard V."/>
            <person name="Lucas S."/>
            <person name="Lundell T."/>
            <person name="Martin R."/>
            <person name="McLaughlin D.J."/>
            <person name="Morgenstern I."/>
            <person name="Morin E."/>
            <person name="Murat C."/>
            <person name="Nagy L.G."/>
            <person name="Nolan M."/>
            <person name="Ohm R.A."/>
            <person name="Patyshakuliyeva A."/>
            <person name="Rokas A."/>
            <person name="Ruiz-Duenas F.J."/>
            <person name="Sabat G."/>
            <person name="Salamov A."/>
            <person name="Samejima M."/>
            <person name="Schmutz J."/>
            <person name="Slot J.C."/>
            <person name="St John F."/>
            <person name="Stenlid J."/>
            <person name="Sun H."/>
            <person name="Sun S."/>
            <person name="Syed K."/>
            <person name="Tsang A."/>
            <person name="Wiebenga A."/>
            <person name="Young D."/>
            <person name="Pisabarro A."/>
            <person name="Eastwood D.C."/>
            <person name="Martin F."/>
            <person name="Cullen D."/>
            <person name="Grigoriev I.V."/>
            <person name="Hibbett D.S."/>
        </authorList>
    </citation>
    <scope>NUCLEOTIDE SEQUENCE [LARGE SCALE GENOMIC DNA]</scope>
    <source>
        <strain evidence="2 3">ATCC 11539</strain>
    </source>
</reference>
<dbReference type="OrthoDB" id="3257981at2759"/>
<keyword evidence="2" id="KW-0378">Hydrolase</keyword>
<proteinExistence type="predicted"/>
<dbReference type="AlphaFoldDB" id="S7Q4T2"/>
<feature type="signal peptide" evidence="1">
    <location>
        <begin position="1"/>
        <end position="17"/>
    </location>
</feature>
<organism evidence="2 3">
    <name type="scientific">Gloeophyllum trabeum (strain ATCC 11539 / FP-39264 / Madison 617)</name>
    <name type="common">Brown rot fungus</name>
    <dbReference type="NCBI Taxonomy" id="670483"/>
    <lineage>
        <taxon>Eukaryota</taxon>
        <taxon>Fungi</taxon>
        <taxon>Dikarya</taxon>
        <taxon>Basidiomycota</taxon>
        <taxon>Agaricomycotina</taxon>
        <taxon>Agaricomycetes</taxon>
        <taxon>Gloeophyllales</taxon>
        <taxon>Gloeophyllaceae</taxon>
        <taxon>Gloeophyllum</taxon>
    </lineage>
</organism>
<evidence type="ECO:0000256" key="1">
    <source>
        <dbReference type="SAM" id="SignalP"/>
    </source>
</evidence>
<protein>
    <submittedName>
        <fullName evidence="2">Glycoside hydrolase</fullName>
    </submittedName>
</protein>
<accession>S7Q4T2</accession>
<keyword evidence="1" id="KW-0732">Signal</keyword>
<dbReference type="HOGENOM" id="CLU_019141_4_0_1"/>
<dbReference type="GO" id="GO:0051118">
    <property type="term" value="F:glucan endo-1,3-alpha-glucosidase activity"/>
    <property type="evidence" value="ECO:0007669"/>
    <property type="project" value="InterPro"/>
</dbReference>
<dbReference type="GeneID" id="19308672"/>
<dbReference type="eggNOG" id="ENOG502RTMK">
    <property type="taxonomic scope" value="Eukaryota"/>
</dbReference>
<feature type="chain" id="PRO_5004544234" evidence="1">
    <location>
        <begin position="18"/>
        <end position="464"/>
    </location>
</feature>
<dbReference type="CDD" id="cd11577">
    <property type="entry name" value="GH71"/>
    <property type="match status" value="1"/>
</dbReference>
<dbReference type="RefSeq" id="XP_007866804.1">
    <property type="nucleotide sequence ID" value="XM_007868613.1"/>
</dbReference>
<gene>
    <name evidence="2" type="ORF">GLOTRDRAFT_77049</name>
</gene>
<dbReference type="Gene3D" id="3.20.20.80">
    <property type="entry name" value="Glycosidases"/>
    <property type="match status" value="1"/>
</dbReference>
<dbReference type="Pfam" id="PF03659">
    <property type="entry name" value="Glyco_hydro_71"/>
    <property type="match status" value="1"/>
</dbReference>